<dbReference type="EnsemblPlants" id="AET7Gv20766900.3">
    <property type="protein sequence ID" value="AET7Gv20766900.3"/>
    <property type="gene ID" value="AET7Gv20766900"/>
</dbReference>
<dbReference type="AlphaFoldDB" id="A0A453RZ57"/>
<sequence>MRWTAFAWESASRAFNNRPTFTGLVVVLAAR</sequence>
<name>A0A453RZ57_AEGTS</name>
<proteinExistence type="predicted"/>
<accession>A0A453RZ57</accession>
<reference evidence="2" key="1">
    <citation type="journal article" date="2014" name="Science">
        <title>Ancient hybridizations among the ancestral genomes of bread wheat.</title>
        <authorList>
            <consortium name="International Wheat Genome Sequencing Consortium,"/>
            <person name="Marcussen T."/>
            <person name="Sandve S.R."/>
            <person name="Heier L."/>
            <person name="Spannagl M."/>
            <person name="Pfeifer M."/>
            <person name="Jakobsen K.S."/>
            <person name="Wulff B.B."/>
            <person name="Steuernagel B."/>
            <person name="Mayer K.F."/>
            <person name="Olsen O.A."/>
        </authorList>
    </citation>
    <scope>NUCLEOTIDE SEQUENCE [LARGE SCALE GENOMIC DNA]</scope>
    <source>
        <strain evidence="2">cv. AL8/78</strain>
    </source>
</reference>
<reference evidence="2" key="2">
    <citation type="journal article" date="2017" name="Nat. Plants">
        <title>The Aegilops tauschii genome reveals multiple impacts of transposons.</title>
        <authorList>
            <person name="Zhao G."/>
            <person name="Zou C."/>
            <person name="Li K."/>
            <person name="Wang K."/>
            <person name="Li T."/>
            <person name="Gao L."/>
            <person name="Zhang X."/>
            <person name="Wang H."/>
            <person name="Yang Z."/>
            <person name="Liu X."/>
            <person name="Jiang W."/>
            <person name="Mao L."/>
            <person name="Kong X."/>
            <person name="Jiao Y."/>
            <person name="Jia J."/>
        </authorList>
    </citation>
    <scope>NUCLEOTIDE SEQUENCE [LARGE SCALE GENOMIC DNA]</scope>
    <source>
        <strain evidence="2">cv. AL8/78</strain>
    </source>
</reference>
<dbReference type="Gramene" id="AET7Gv20766900.3">
    <property type="protein sequence ID" value="AET7Gv20766900.3"/>
    <property type="gene ID" value="AET7Gv20766900"/>
</dbReference>
<organism evidence="1 2">
    <name type="scientific">Aegilops tauschii subsp. strangulata</name>
    <name type="common">Goatgrass</name>
    <dbReference type="NCBI Taxonomy" id="200361"/>
    <lineage>
        <taxon>Eukaryota</taxon>
        <taxon>Viridiplantae</taxon>
        <taxon>Streptophyta</taxon>
        <taxon>Embryophyta</taxon>
        <taxon>Tracheophyta</taxon>
        <taxon>Spermatophyta</taxon>
        <taxon>Magnoliopsida</taxon>
        <taxon>Liliopsida</taxon>
        <taxon>Poales</taxon>
        <taxon>Poaceae</taxon>
        <taxon>BOP clade</taxon>
        <taxon>Pooideae</taxon>
        <taxon>Triticodae</taxon>
        <taxon>Triticeae</taxon>
        <taxon>Triticinae</taxon>
        <taxon>Aegilops</taxon>
    </lineage>
</organism>
<reference evidence="1" key="3">
    <citation type="journal article" date="2017" name="Nature">
        <title>Genome sequence of the progenitor of the wheat D genome Aegilops tauschii.</title>
        <authorList>
            <person name="Luo M.C."/>
            <person name="Gu Y.Q."/>
            <person name="Puiu D."/>
            <person name="Wang H."/>
            <person name="Twardziok S.O."/>
            <person name="Deal K.R."/>
            <person name="Huo N."/>
            <person name="Zhu T."/>
            <person name="Wang L."/>
            <person name="Wang Y."/>
            <person name="McGuire P.E."/>
            <person name="Liu S."/>
            <person name="Long H."/>
            <person name="Ramasamy R.K."/>
            <person name="Rodriguez J.C."/>
            <person name="Van S.L."/>
            <person name="Yuan L."/>
            <person name="Wang Z."/>
            <person name="Xia Z."/>
            <person name="Xiao L."/>
            <person name="Anderson O.D."/>
            <person name="Ouyang S."/>
            <person name="Liang Y."/>
            <person name="Zimin A.V."/>
            <person name="Pertea G."/>
            <person name="Qi P."/>
            <person name="Bennetzen J.L."/>
            <person name="Dai X."/>
            <person name="Dawson M.W."/>
            <person name="Muller H.G."/>
            <person name="Kugler K."/>
            <person name="Rivarola-Duarte L."/>
            <person name="Spannagl M."/>
            <person name="Mayer K.F.X."/>
            <person name="Lu F.H."/>
            <person name="Bevan M.W."/>
            <person name="Leroy P."/>
            <person name="Li P."/>
            <person name="You F.M."/>
            <person name="Sun Q."/>
            <person name="Liu Z."/>
            <person name="Lyons E."/>
            <person name="Wicker T."/>
            <person name="Salzberg S.L."/>
            <person name="Devos K.M."/>
            <person name="Dvorak J."/>
        </authorList>
    </citation>
    <scope>NUCLEOTIDE SEQUENCE [LARGE SCALE GENOMIC DNA]</scope>
    <source>
        <strain evidence="1">cv. AL8/78</strain>
    </source>
</reference>
<evidence type="ECO:0000313" key="1">
    <source>
        <dbReference type="EnsemblPlants" id="AET7Gv20766900.3"/>
    </source>
</evidence>
<evidence type="ECO:0000313" key="2">
    <source>
        <dbReference type="Proteomes" id="UP000015105"/>
    </source>
</evidence>
<reference evidence="1" key="5">
    <citation type="journal article" date="2021" name="G3 (Bethesda)">
        <title>Aegilops tauschii genome assembly Aet v5.0 features greater sequence contiguity and improved annotation.</title>
        <authorList>
            <person name="Wang L."/>
            <person name="Zhu T."/>
            <person name="Rodriguez J.C."/>
            <person name="Deal K.R."/>
            <person name="Dubcovsky J."/>
            <person name="McGuire P.E."/>
            <person name="Lux T."/>
            <person name="Spannagl M."/>
            <person name="Mayer K.F.X."/>
            <person name="Baldrich P."/>
            <person name="Meyers B.C."/>
            <person name="Huo N."/>
            <person name="Gu Y.Q."/>
            <person name="Zhou H."/>
            <person name="Devos K.M."/>
            <person name="Bennetzen J.L."/>
            <person name="Unver T."/>
            <person name="Budak H."/>
            <person name="Gulick P.J."/>
            <person name="Galiba G."/>
            <person name="Kalapos B."/>
            <person name="Nelson D.R."/>
            <person name="Li P."/>
            <person name="You F.M."/>
            <person name="Luo M.C."/>
            <person name="Dvorak J."/>
        </authorList>
    </citation>
    <scope>NUCLEOTIDE SEQUENCE [LARGE SCALE GENOMIC DNA]</scope>
    <source>
        <strain evidence="1">cv. AL8/78</strain>
    </source>
</reference>
<keyword evidence="2" id="KW-1185">Reference proteome</keyword>
<protein>
    <submittedName>
        <fullName evidence="1">Uncharacterized protein</fullName>
    </submittedName>
</protein>
<dbReference type="Proteomes" id="UP000015105">
    <property type="component" value="Chromosome 7D"/>
</dbReference>
<reference evidence="1" key="4">
    <citation type="submission" date="2019-03" db="UniProtKB">
        <authorList>
            <consortium name="EnsemblPlants"/>
        </authorList>
    </citation>
    <scope>IDENTIFICATION</scope>
</reference>